<dbReference type="Proteomes" id="UP001446871">
    <property type="component" value="Unassembled WGS sequence"/>
</dbReference>
<dbReference type="InterPro" id="IPR019405">
    <property type="entry name" value="Lactonase_7-beta_prop"/>
</dbReference>
<feature type="signal peptide" evidence="2">
    <location>
        <begin position="1"/>
        <end position="23"/>
    </location>
</feature>
<protein>
    <submittedName>
        <fullName evidence="3">Isomerase YbhE</fullName>
    </submittedName>
</protein>
<evidence type="ECO:0000313" key="4">
    <source>
        <dbReference type="Proteomes" id="UP001446871"/>
    </source>
</evidence>
<dbReference type="InterPro" id="IPR015943">
    <property type="entry name" value="WD40/YVTN_repeat-like_dom_sf"/>
</dbReference>
<keyword evidence="3" id="KW-0413">Isomerase</keyword>
<comment type="caution">
    <text evidence="3">The sequence shown here is derived from an EMBL/GenBank/DDBJ whole genome shotgun (WGS) entry which is preliminary data.</text>
</comment>
<sequence length="396" mass="42176">MLEDVTPMGLLSLLLAASPTATAVKLWATSYNDHALYTLNLAHEGLTVTSKSLDCGSEPTWMTLDKGKSTLYCLNEGWGGQGGLTSYKVNEDSTLKTVDILPILKSPVSATLYGPNNNGLAIAHYDTSTFSSFDVKDTSKLALSQNETYTMAGPGPVPDRQDVPHLHHTIIDPTNKFMVVPDLGADRLHVYALQKGSIKWTEIDPVVALPGSGPRHGVFATAGPQTFFYVLNELSNTISGYKVTYAQDKLKMTLLFNFSSHGPGGSVPAGTKAAELKISPDQRFVIASSRGENSLMMPNLDPRNSTAVPSDPLITFKIDGSTGALAHVQTAAAGGRNPRGFNINKAGTLVASALQDDNRVVVFERDVCSGELVGVVGWATVGEGDGNGPNYTLFDE</sequence>
<dbReference type="SUPFAM" id="SSF51004">
    <property type="entry name" value="C-terminal (heme d1) domain of cytochrome cd1-nitrite reductase"/>
    <property type="match status" value="1"/>
</dbReference>
<evidence type="ECO:0000313" key="3">
    <source>
        <dbReference type="EMBL" id="KAK8082549.1"/>
    </source>
</evidence>
<dbReference type="Pfam" id="PF10282">
    <property type="entry name" value="Lactonase"/>
    <property type="match status" value="1"/>
</dbReference>
<evidence type="ECO:0000256" key="2">
    <source>
        <dbReference type="SAM" id="SignalP"/>
    </source>
</evidence>
<keyword evidence="4" id="KW-1185">Reference proteome</keyword>
<dbReference type="InterPro" id="IPR011048">
    <property type="entry name" value="Haem_d1_sf"/>
</dbReference>
<dbReference type="GO" id="GO:0016853">
    <property type="term" value="F:isomerase activity"/>
    <property type="evidence" value="ECO:0007669"/>
    <property type="project" value="UniProtKB-KW"/>
</dbReference>
<accession>A0ABR1WK87</accession>
<dbReference type="EMBL" id="JAQQWM010000001">
    <property type="protein sequence ID" value="KAK8082549.1"/>
    <property type="molecule type" value="Genomic_DNA"/>
</dbReference>
<name>A0ABR1WK87_9PEZI</name>
<dbReference type="InterPro" id="IPR050282">
    <property type="entry name" value="Cycloisomerase_2"/>
</dbReference>
<gene>
    <name evidence="3" type="ORF">PG996_001330</name>
</gene>
<feature type="chain" id="PRO_5046616777" evidence="2">
    <location>
        <begin position="24"/>
        <end position="396"/>
    </location>
</feature>
<dbReference type="Gene3D" id="2.130.10.10">
    <property type="entry name" value="YVTN repeat-like/Quinoprotein amine dehydrogenase"/>
    <property type="match status" value="1"/>
</dbReference>
<keyword evidence="2" id="KW-0732">Signal</keyword>
<organism evidence="3 4">
    <name type="scientific">Apiospora saccharicola</name>
    <dbReference type="NCBI Taxonomy" id="335842"/>
    <lineage>
        <taxon>Eukaryota</taxon>
        <taxon>Fungi</taxon>
        <taxon>Dikarya</taxon>
        <taxon>Ascomycota</taxon>
        <taxon>Pezizomycotina</taxon>
        <taxon>Sordariomycetes</taxon>
        <taxon>Xylariomycetidae</taxon>
        <taxon>Amphisphaeriales</taxon>
        <taxon>Apiosporaceae</taxon>
        <taxon>Apiospora</taxon>
    </lineage>
</organism>
<dbReference type="PANTHER" id="PTHR30344:SF1">
    <property type="entry name" value="6-PHOSPHOGLUCONOLACTONASE"/>
    <property type="match status" value="1"/>
</dbReference>
<proteinExistence type="inferred from homology"/>
<reference evidence="3 4" key="1">
    <citation type="submission" date="2023-01" db="EMBL/GenBank/DDBJ databases">
        <title>Analysis of 21 Apiospora genomes using comparative genomics revels a genus with tremendous synthesis potential of carbohydrate active enzymes and secondary metabolites.</title>
        <authorList>
            <person name="Sorensen T."/>
        </authorList>
    </citation>
    <scope>NUCLEOTIDE SEQUENCE [LARGE SCALE GENOMIC DNA]</scope>
    <source>
        <strain evidence="3 4">CBS 83171</strain>
    </source>
</reference>
<evidence type="ECO:0000256" key="1">
    <source>
        <dbReference type="ARBA" id="ARBA00005564"/>
    </source>
</evidence>
<comment type="similarity">
    <text evidence="1">Belongs to the cycloisomerase 2 family.</text>
</comment>
<dbReference type="PANTHER" id="PTHR30344">
    <property type="entry name" value="6-PHOSPHOGLUCONOLACTONASE-RELATED"/>
    <property type="match status" value="1"/>
</dbReference>